<dbReference type="Pfam" id="PF08757">
    <property type="entry name" value="CotH"/>
    <property type="match status" value="1"/>
</dbReference>
<gene>
    <name evidence="2" type="ORF">PLANPX_4856</name>
</gene>
<dbReference type="PROSITE" id="PS00018">
    <property type="entry name" value="EF_HAND_1"/>
    <property type="match status" value="1"/>
</dbReference>
<dbReference type="NCBIfam" id="NF041940">
    <property type="entry name" value="choice_anch_X"/>
    <property type="match status" value="1"/>
</dbReference>
<keyword evidence="3" id="KW-1185">Reference proteome</keyword>
<dbReference type="InterPro" id="IPR036415">
    <property type="entry name" value="Lamin_tail_dom_sf"/>
</dbReference>
<protein>
    <recommendedName>
        <fullName evidence="1">LTD domain-containing protein</fullName>
    </recommendedName>
</protein>
<dbReference type="EMBL" id="AP021861">
    <property type="protein sequence ID" value="BBO35244.1"/>
    <property type="molecule type" value="Genomic_DNA"/>
</dbReference>
<dbReference type="InterPro" id="IPR018247">
    <property type="entry name" value="EF_Hand_1_Ca_BS"/>
</dbReference>
<dbReference type="Proteomes" id="UP000326837">
    <property type="component" value="Chromosome"/>
</dbReference>
<reference evidence="3" key="1">
    <citation type="submission" date="2019-10" db="EMBL/GenBank/DDBJ databases">
        <title>Lacipirellula parvula gen. nov., sp. nov., representing a lineage of planctomycetes widespread in freshwater anoxic habitats, and description of the family Lacipirellulaceae.</title>
        <authorList>
            <person name="Dedysh S.N."/>
            <person name="Kulichevskaya I.S."/>
            <person name="Beletsky A.V."/>
            <person name="Rakitin A.L."/>
            <person name="Mardanov A.V."/>
            <person name="Ivanova A.A."/>
            <person name="Saltykova V.X."/>
            <person name="Rijpstra W.I.C."/>
            <person name="Sinninghe Damste J.S."/>
            <person name="Ravin N.V."/>
        </authorList>
    </citation>
    <scope>NUCLEOTIDE SEQUENCE [LARGE SCALE GENOMIC DNA]</scope>
    <source>
        <strain evidence="3">PX69</strain>
    </source>
</reference>
<evidence type="ECO:0000259" key="1">
    <source>
        <dbReference type="PROSITE" id="PS51841"/>
    </source>
</evidence>
<feature type="domain" description="LTD" evidence="1">
    <location>
        <begin position="17"/>
        <end position="138"/>
    </location>
</feature>
<dbReference type="InterPro" id="IPR001322">
    <property type="entry name" value="Lamin_tail_dom"/>
</dbReference>
<dbReference type="Gene3D" id="2.60.40.1260">
    <property type="entry name" value="Lamin Tail domain"/>
    <property type="match status" value="1"/>
</dbReference>
<dbReference type="InterPro" id="IPR013783">
    <property type="entry name" value="Ig-like_fold"/>
</dbReference>
<proteinExistence type="predicted"/>
<dbReference type="Gene3D" id="2.60.40.10">
    <property type="entry name" value="Immunoglobulins"/>
    <property type="match status" value="1"/>
</dbReference>
<dbReference type="Gene3D" id="2.60.120.260">
    <property type="entry name" value="Galactose-binding domain-like"/>
    <property type="match status" value="1"/>
</dbReference>
<dbReference type="PROSITE" id="PS51841">
    <property type="entry name" value="LTD"/>
    <property type="match status" value="2"/>
</dbReference>
<evidence type="ECO:0000313" key="2">
    <source>
        <dbReference type="EMBL" id="BBO35244.1"/>
    </source>
</evidence>
<feature type="domain" description="LTD" evidence="1">
    <location>
        <begin position="1046"/>
        <end position="1174"/>
    </location>
</feature>
<dbReference type="KEGG" id="lpav:PLANPX_4856"/>
<dbReference type="PANTHER" id="PTHR40050:SF1">
    <property type="entry name" value="INNER SPORE COAT PROTEIN H"/>
    <property type="match status" value="1"/>
</dbReference>
<dbReference type="PANTHER" id="PTHR40050">
    <property type="entry name" value="INNER SPORE COAT PROTEIN H"/>
    <property type="match status" value="1"/>
</dbReference>
<organism evidence="2 3">
    <name type="scientific">Lacipirellula parvula</name>
    <dbReference type="NCBI Taxonomy" id="2650471"/>
    <lineage>
        <taxon>Bacteria</taxon>
        <taxon>Pseudomonadati</taxon>
        <taxon>Planctomycetota</taxon>
        <taxon>Planctomycetia</taxon>
        <taxon>Pirellulales</taxon>
        <taxon>Lacipirellulaceae</taxon>
        <taxon>Lacipirellula</taxon>
    </lineage>
</organism>
<dbReference type="SUPFAM" id="SSF74853">
    <property type="entry name" value="Lamin A/C globular tail domain"/>
    <property type="match status" value="2"/>
</dbReference>
<evidence type="ECO:0000313" key="3">
    <source>
        <dbReference type="Proteomes" id="UP000326837"/>
    </source>
</evidence>
<sequence length="1420" mass="152975">MALGRKKHRLKKPPFSNHASLRRSGFEHLEPRHLMAVVINEFHYDPENATEQVEFIELHNTGAAAVDLSDWRIDQAVDYTFASGAAIAAGGYVVVTQNAADFQAKFGFAPLGQWETGDKLSNDGETIELRDAANSLIDTVTYKLGFPWPTTGDFGSSIELINPALDNDLAGNWRSSGISSTPNAGSRLIAPGTTWQYRKGITANPPTVANDPANNWRLNGFVTSNDSVAWQSGLASIGFGDGDDATILSDMQNSYSTFYARKSFTLSSSVPDRLKLRIYVDDGAIVYLNGVEVTRFHVSPGDKNFNSPSGANHEAEWEEIVLTGMSQYLTLGTNTIAVHVLNESLGSSDASFNLELGIPADTLGLPTPGAQNSVYATNSAPQMRQLTQSVLQPDSGQAVTITMKVTDPNGVQSVKLDYQTVDAGAYVRLSDSAYSDGWTIVTMTDDGLNGDAVAGDGVYSVTLPGSLQVNRRLVRYRVTATDTLDASVRGPYADDPQPNFAYFVYDGVPNYTASLRPGVSPNVVYSGAKLDDIATYHLIANAADIQNSQYNPSYNEVEFRGTLVYDGVVYDHVLFRNRGQASTYAVGKNKWKIEFQTGHFLQARDNYGKPYAELWDEINVLPGTNPWWRNDASTDGTVLFEPAAFKLYELAGAPSPKTHYFQFRVIDDASETGANQYGGDYWGLYIGIEQPDGSFLDERGLDDGTIYNMHGEAFGATTNRHQGSELPTDRSDLIAFLNGADGGFESLAWWEANLNWDVYFAWNLINHAVNNSDIRPNENVNYYHNQATGQWYVIPWDLDLTFEDAPHFGTPVTTRENIRTLLQDHPAAKLAYQNRLREITDLLLGNGDAAKVIEELARTLTLGTGDLSIVNANQSQWDYHPQKNKQGIWYKNFNASLLPNQTFAGLVSYMQSYLSPGGYGYNQMVSQGSDIGIPSTPTISYIGAVGFAADGLAFQTSAFADPQGPGTFARMEWRVAEVKSASSANFVAGNEYVYEIQGTWESGELASFSNQVSVPSGAIAAGKTYRARVRMQDSDGHWSHWSSPVEFLAAAPSALPTLAITELHYNPTIAPVGVDPQELEFIEVLNTGSAPVDLSGVQLTTFAATPYVFANGLSLAAGQRIVVAKNPTQFQAVYGLGVNLAPSGYGTANLSNGGEIIVLAAADGTPIQTIEYDDGGLWPTAPDGGGPSLEIINPAGGASDPTNWRASAMNGGSPGWNGIPGTPGDYDSNNVVDGKDFLTWQRSFGAKTPALLGADGSGNLVVDAGDLDVWKNNYGAATVAAVVATPFAIVAPAALALPVVEELEDPRANEHDVAFGQDLNLAGLTLDSRSPWSTTEGSPAAASVSKYAASQAAAAVYRPALPGLAIQRLWPASQTNAAKLQQPSEASSYLPAVDEVFDRLCTTRQSSRLTSGGRSPLRRA</sequence>
<dbReference type="Pfam" id="PF00932">
    <property type="entry name" value="LTD"/>
    <property type="match status" value="2"/>
</dbReference>
<dbReference type="InterPro" id="IPR014867">
    <property type="entry name" value="Spore_coat_CotH_CotH2/3/7"/>
</dbReference>
<accession>A0A5K7XEF4</accession>
<name>A0A5K7XEF4_9BACT</name>